<proteinExistence type="inferred from homology"/>
<feature type="domain" description="Calcineurin-like phosphoesterase" evidence="5">
    <location>
        <begin position="3"/>
        <end position="215"/>
    </location>
</feature>
<evidence type="ECO:0000256" key="2">
    <source>
        <dbReference type="ARBA" id="ARBA00022801"/>
    </source>
</evidence>
<dbReference type="AlphaFoldDB" id="A0A6J4PBL6"/>
<dbReference type="InterPro" id="IPR050884">
    <property type="entry name" value="CNP_phosphodiesterase-III"/>
</dbReference>
<gene>
    <name evidence="6" type="ORF">AVDCRST_MAG22-1909</name>
</gene>
<sequence length="288" mass="31404">MATLAHVSDLHFGRPAVSERLDALREFLAGIGPDAIAVSGDLTQRCTNREFTQARAYLDSLEEIAPCLVIPGNHDIRWIGAVARNLGFVGLLREQAHILKYSRYRRHISEDLSPSLEVPGAVIAGVNTAHGISRGSLTRRFRDLGVIGHVKHADIERVRGAFEAADPAAARIVMIHHNPIRGELSGRHGLANTEQALHAFSDLGTELILCGHDHQDAVHTIEKGAHGLVISTAGTISNRIKPGRASSFNIVEADENNLRIIAHSWKKGEGFVPSEDRAFPRHTLSRPT</sequence>
<dbReference type="GO" id="GO:0046872">
    <property type="term" value="F:metal ion binding"/>
    <property type="evidence" value="ECO:0007669"/>
    <property type="project" value="UniProtKB-KW"/>
</dbReference>
<evidence type="ECO:0000313" key="6">
    <source>
        <dbReference type="EMBL" id="CAA9411342.1"/>
    </source>
</evidence>
<dbReference type="InterPro" id="IPR029052">
    <property type="entry name" value="Metallo-depent_PP-like"/>
</dbReference>
<name>A0A6J4PBL6_9ACTN</name>
<evidence type="ECO:0000259" key="5">
    <source>
        <dbReference type="Pfam" id="PF00149"/>
    </source>
</evidence>
<organism evidence="6">
    <name type="scientific">uncultured Rubrobacteraceae bacterium</name>
    <dbReference type="NCBI Taxonomy" id="349277"/>
    <lineage>
        <taxon>Bacteria</taxon>
        <taxon>Bacillati</taxon>
        <taxon>Actinomycetota</taxon>
        <taxon>Rubrobacteria</taxon>
        <taxon>Rubrobacterales</taxon>
        <taxon>Rubrobacteraceae</taxon>
        <taxon>environmental samples</taxon>
    </lineage>
</organism>
<evidence type="ECO:0000256" key="3">
    <source>
        <dbReference type="ARBA" id="ARBA00023004"/>
    </source>
</evidence>
<keyword evidence="1" id="KW-0479">Metal-binding</keyword>
<dbReference type="EMBL" id="CADCUV010000076">
    <property type="protein sequence ID" value="CAA9411342.1"/>
    <property type="molecule type" value="Genomic_DNA"/>
</dbReference>
<comment type="similarity">
    <text evidence="4">Belongs to the cyclic nucleotide phosphodiesterase class-III family.</text>
</comment>
<evidence type="ECO:0000256" key="4">
    <source>
        <dbReference type="ARBA" id="ARBA00025742"/>
    </source>
</evidence>
<evidence type="ECO:0000256" key="1">
    <source>
        <dbReference type="ARBA" id="ARBA00022723"/>
    </source>
</evidence>
<dbReference type="SUPFAM" id="SSF56300">
    <property type="entry name" value="Metallo-dependent phosphatases"/>
    <property type="match status" value="1"/>
</dbReference>
<dbReference type="PANTHER" id="PTHR42988">
    <property type="entry name" value="PHOSPHOHYDROLASE"/>
    <property type="match status" value="1"/>
</dbReference>
<reference evidence="6" key="1">
    <citation type="submission" date="2020-02" db="EMBL/GenBank/DDBJ databases">
        <authorList>
            <person name="Meier V. D."/>
        </authorList>
    </citation>
    <scope>NUCLEOTIDE SEQUENCE</scope>
    <source>
        <strain evidence="6">AVDCRST_MAG22</strain>
    </source>
</reference>
<dbReference type="PANTHER" id="PTHR42988:SF2">
    <property type="entry name" value="CYCLIC NUCLEOTIDE PHOSPHODIESTERASE CBUA0032-RELATED"/>
    <property type="match status" value="1"/>
</dbReference>
<keyword evidence="2" id="KW-0378">Hydrolase</keyword>
<accession>A0A6J4PBL6</accession>
<dbReference type="Pfam" id="PF00149">
    <property type="entry name" value="Metallophos"/>
    <property type="match status" value="1"/>
</dbReference>
<dbReference type="Gene3D" id="3.60.21.10">
    <property type="match status" value="1"/>
</dbReference>
<dbReference type="InterPro" id="IPR004843">
    <property type="entry name" value="Calcineurin-like_PHP"/>
</dbReference>
<protein>
    <submittedName>
        <fullName evidence="6">3',5'-cyclic-nucleotide phosphodiesterase</fullName>
    </submittedName>
</protein>
<dbReference type="GO" id="GO:0016787">
    <property type="term" value="F:hydrolase activity"/>
    <property type="evidence" value="ECO:0007669"/>
    <property type="project" value="UniProtKB-KW"/>
</dbReference>
<keyword evidence="3" id="KW-0408">Iron</keyword>